<evidence type="ECO:0000256" key="1">
    <source>
        <dbReference type="SAM" id="MobiDB-lite"/>
    </source>
</evidence>
<proteinExistence type="predicted"/>
<evidence type="ECO:0000256" key="2">
    <source>
        <dbReference type="SAM" id="Phobius"/>
    </source>
</evidence>
<keyword evidence="2" id="KW-0812">Transmembrane</keyword>
<keyword evidence="2" id="KW-1133">Transmembrane helix</keyword>
<dbReference type="STRING" id="1802701.A3A33_01100"/>
<accession>A0A1F8GVC6</accession>
<organism evidence="4 5">
    <name type="scientific">Candidatus Yanofskybacteria bacterium RIFCSPLOWO2_01_FULL_49_25</name>
    <dbReference type="NCBI Taxonomy" id="1802701"/>
    <lineage>
        <taxon>Bacteria</taxon>
        <taxon>Candidatus Yanofskyibacteriota</taxon>
    </lineage>
</organism>
<reference evidence="4 5" key="1">
    <citation type="journal article" date="2016" name="Nat. Commun.">
        <title>Thousands of microbial genomes shed light on interconnected biogeochemical processes in an aquifer system.</title>
        <authorList>
            <person name="Anantharaman K."/>
            <person name="Brown C.T."/>
            <person name="Hug L.A."/>
            <person name="Sharon I."/>
            <person name="Castelle C.J."/>
            <person name="Probst A.J."/>
            <person name="Thomas B.C."/>
            <person name="Singh A."/>
            <person name="Wilkins M.J."/>
            <person name="Karaoz U."/>
            <person name="Brodie E.L."/>
            <person name="Williams K.H."/>
            <person name="Hubbard S.S."/>
            <person name="Banfield J.F."/>
        </authorList>
    </citation>
    <scope>NUCLEOTIDE SEQUENCE [LARGE SCALE GENOMIC DNA]</scope>
</reference>
<evidence type="ECO:0000313" key="4">
    <source>
        <dbReference type="EMBL" id="OGN28638.1"/>
    </source>
</evidence>
<feature type="transmembrane region" description="Helical" evidence="2">
    <location>
        <begin position="60"/>
        <end position="80"/>
    </location>
</feature>
<evidence type="ECO:0000313" key="5">
    <source>
        <dbReference type="Proteomes" id="UP000179047"/>
    </source>
</evidence>
<keyword evidence="2" id="KW-0472">Membrane</keyword>
<evidence type="ECO:0000259" key="3">
    <source>
        <dbReference type="Pfam" id="PF18893"/>
    </source>
</evidence>
<name>A0A1F8GVC6_9BACT</name>
<dbReference type="Proteomes" id="UP000179047">
    <property type="component" value="Unassembled WGS sequence"/>
</dbReference>
<sequence length="112" mass="12844">MNPLSSFQSIPNLDNYMTDLTQVQEWFAHYWWIFPAVFIWAFVWKGIALWKSARTGSKSWFVIFLIVNTLGILEILYVFIFSKPSKSVAVAQPIQTPPTPPDQAAQQPPQAQ</sequence>
<comment type="caution">
    <text evidence="4">The sequence shown here is derived from an EMBL/GenBank/DDBJ whole genome shotgun (WGS) entry which is preliminary data.</text>
</comment>
<feature type="domain" description="DUF5652" evidence="3">
    <location>
        <begin position="26"/>
        <end position="86"/>
    </location>
</feature>
<dbReference type="AlphaFoldDB" id="A0A1F8GVC6"/>
<feature type="transmembrane region" description="Helical" evidence="2">
    <location>
        <begin position="29"/>
        <end position="48"/>
    </location>
</feature>
<feature type="region of interest" description="Disordered" evidence="1">
    <location>
        <begin position="92"/>
        <end position="112"/>
    </location>
</feature>
<dbReference type="InterPro" id="IPR043712">
    <property type="entry name" value="DUF5652"/>
</dbReference>
<protein>
    <recommendedName>
        <fullName evidence="3">DUF5652 domain-containing protein</fullName>
    </recommendedName>
</protein>
<dbReference type="Pfam" id="PF18893">
    <property type="entry name" value="DUF5652"/>
    <property type="match status" value="1"/>
</dbReference>
<dbReference type="EMBL" id="MGKP01000014">
    <property type="protein sequence ID" value="OGN28638.1"/>
    <property type="molecule type" value="Genomic_DNA"/>
</dbReference>
<gene>
    <name evidence="4" type="ORF">A3A33_01100</name>
</gene>
<feature type="compositionally biased region" description="Low complexity" evidence="1">
    <location>
        <begin position="102"/>
        <end position="112"/>
    </location>
</feature>